<reference evidence="2 3" key="1">
    <citation type="journal article" date="2019" name="PLoS Biol.">
        <title>Sex chromosomes control vertical transmission of feminizing Wolbachia symbionts in an isopod.</title>
        <authorList>
            <person name="Becking T."/>
            <person name="Chebbi M.A."/>
            <person name="Giraud I."/>
            <person name="Moumen B."/>
            <person name="Laverre T."/>
            <person name="Caubet Y."/>
            <person name="Peccoud J."/>
            <person name="Gilbert C."/>
            <person name="Cordaux R."/>
        </authorList>
    </citation>
    <scope>NUCLEOTIDE SEQUENCE [LARGE SCALE GENOMIC DNA]</scope>
    <source>
        <strain evidence="2">ANa2</strain>
        <tissue evidence="2">Whole body excluding digestive tract and cuticle</tissue>
    </source>
</reference>
<keyword evidence="1" id="KW-0732">Signal</keyword>
<protein>
    <submittedName>
        <fullName evidence="2">Uncharacterized protein</fullName>
    </submittedName>
</protein>
<dbReference type="EMBL" id="SEYY01005508">
    <property type="protein sequence ID" value="KAB7503272.1"/>
    <property type="molecule type" value="Genomic_DNA"/>
</dbReference>
<proteinExistence type="predicted"/>
<evidence type="ECO:0000313" key="3">
    <source>
        <dbReference type="Proteomes" id="UP000326759"/>
    </source>
</evidence>
<dbReference type="OrthoDB" id="10476703at2759"/>
<organism evidence="2 3">
    <name type="scientific">Armadillidium nasatum</name>
    <dbReference type="NCBI Taxonomy" id="96803"/>
    <lineage>
        <taxon>Eukaryota</taxon>
        <taxon>Metazoa</taxon>
        <taxon>Ecdysozoa</taxon>
        <taxon>Arthropoda</taxon>
        <taxon>Crustacea</taxon>
        <taxon>Multicrustacea</taxon>
        <taxon>Malacostraca</taxon>
        <taxon>Eumalacostraca</taxon>
        <taxon>Peracarida</taxon>
        <taxon>Isopoda</taxon>
        <taxon>Oniscidea</taxon>
        <taxon>Crinocheta</taxon>
        <taxon>Armadillidiidae</taxon>
        <taxon>Armadillidium</taxon>
    </lineage>
</organism>
<evidence type="ECO:0000313" key="2">
    <source>
        <dbReference type="EMBL" id="KAB7503272.1"/>
    </source>
</evidence>
<name>A0A5N5T9W4_9CRUS</name>
<gene>
    <name evidence="2" type="ORF">Anas_05966</name>
</gene>
<dbReference type="Proteomes" id="UP000326759">
    <property type="component" value="Unassembled WGS sequence"/>
</dbReference>
<feature type="signal peptide" evidence="1">
    <location>
        <begin position="1"/>
        <end position="19"/>
    </location>
</feature>
<accession>A0A5N5T9W4</accession>
<dbReference type="AlphaFoldDB" id="A0A5N5T9W4"/>
<evidence type="ECO:0000256" key="1">
    <source>
        <dbReference type="SAM" id="SignalP"/>
    </source>
</evidence>
<comment type="caution">
    <text evidence="2">The sequence shown here is derived from an EMBL/GenBank/DDBJ whole genome shotgun (WGS) entry which is preliminary data.</text>
</comment>
<sequence length="154" mass="17803">MSTNLGYLVCISFVILIYGQSCESKSLKRDLGSGVGPLPISKEIKKMLKKRWYDEETNEITEEDYEEVYDDLKDYLTDETEPLVQNILVVAVMERKLEVLQNLYNLKEKIKKDEKPKSRSEGKFFFTIKSLRNFPTKDLLGIFESSVSELNNCG</sequence>
<feature type="chain" id="PRO_5024467499" evidence="1">
    <location>
        <begin position="20"/>
        <end position="154"/>
    </location>
</feature>
<keyword evidence="3" id="KW-1185">Reference proteome</keyword>